<dbReference type="InterPro" id="IPR001789">
    <property type="entry name" value="Sig_transdc_resp-reg_receiver"/>
</dbReference>
<keyword evidence="5" id="KW-0597">Phosphoprotein</keyword>
<keyword evidence="2" id="KW-0067">ATP-binding</keyword>
<dbReference type="PROSITE" id="PS00688">
    <property type="entry name" value="SIGMA54_INTERACT_3"/>
    <property type="match status" value="1"/>
</dbReference>
<dbReference type="InterPro" id="IPR003593">
    <property type="entry name" value="AAA+_ATPase"/>
</dbReference>
<sequence length="453" mass="51605">MKRILIIDDEPSICSSLQFALEDDYETEATTEVDKGLHIIEQEPIDVVLLDLKIGKVDGLEVLQEIKRKKPETIVIMITAYGTIANSVKAIRLGAYSYLTKPIHMEELFSVLEQALHYKKLNEQVAYLSQELEKKYGYEGMIGKSEAMTQVFHLIEKVKNVDSSVLITGESGTGKELVARAIHFSGKRKQEHFEVVNCAAIPEHLLESELFGYEKGAFTGAATRKEGKFQLANRGTIFLDEIGDMPLALQAKLLRVLQKKEVTKLGSNKTEKLDVRVIAATNKSLQEQVKEGTFREDLYFRLHVIHIHLPPLRERQEDLPYLLQHFLHTFNQELGKSMKGFRSDAQRELLAYQYPGNIRELSNIVESSMVIADGEYIELEDLPMFIREKGEGFAKQKGSLDDYIGRPLKELEKDFILATLKHNDNHRKKTAEMLGISERGLRDKLKQYLVGKN</sequence>
<dbReference type="InterPro" id="IPR002197">
    <property type="entry name" value="HTH_Fis"/>
</dbReference>
<organism evidence="8">
    <name type="scientific">Halalkalibacterium halodurans</name>
    <name type="common">Bacillus halodurans</name>
    <dbReference type="NCBI Taxonomy" id="86665"/>
    <lineage>
        <taxon>Bacteria</taxon>
        <taxon>Bacillati</taxon>
        <taxon>Bacillota</taxon>
        <taxon>Bacilli</taxon>
        <taxon>Bacillales</taxon>
        <taxon>Bacillaceae</taxon>
        <taxon>Halalkalibacterium (ex Joshi et al. 2022)</taxon>
    </lineage>
</organism>
<dbReference type="CDD" id="cd00009">
    <property type="entry name" value="AAA"/>
    <property type="match status" value="1"/>
</dbReference>
<dbReference type="Gene3D" id="1.10.8.60">
    <property type="match status" value="1"/>
</dbReference>
<feature type="domain" description="Sigma-54 factor interaction" evidence="6">
    <location>
        <begin position="141"/>
        <end position="370"/>
    </location>
</feature>
<dbReference type="GO" id="GO:0006355">
    <property type="term" value="P:regulation of DNA-templated transcription"/>
    <property type="evidence" value="ECO:0007669"/>
    <property type="project" value="InterPro"/>
</dbReference>
<name>A0A0M0KI51_ALKHA</name>
<evidence type="ECO:0000259" key="6">
    <source>
        <dbReference type="PROSITE" id="PS50045"/>
    </source>
</evidence>
<accession>A0A0M0KI51</accession>
<dbReference type="Pfam" id="PF25601">
    <property type="entry name" value="AAA_lid_14"/>
    <property type="match status" value="1"/>
</dbReference>
<dbReference type="SUPFAM" id="SSF52540">
    <property type="entry name" value="P-loop containing nucleoside triphosphate hydrolases"/>
    <property type="match status" value="1"/>
</dbReference>
<dbReference type="InterPro" id="IPR009057">
    <property type="entry name" value="Homeodomain-like_sf"/>
</dbReference>
<reference evidence="8" key="1">
    <citation type="submission" date="2015-08" db="EMBL/GenBank/DDBJ databases">
        <title>Complete DNA Sequence of Pseudomonas syringae pv. actinidiae, the Causal Agent of Kiwifruit Canker Disease.</title>
        <authorList>
            <person name="Rikkerink E.H.A."/>
            <person name="Fineran P.C."/>
        </authorList>
    </citation>
    <scope>NUCLEOTIDE SEQUENCE</scope>
    <source>
        <strain evidence="8">DSM 13666</strain>
    </source>
</reference>
<dbReference type="FunFam" id="3.40.50.300:FF:000006">
    <property type="entry name" value="DNA-binding transcriptional regulator NtrC"/>
    <property type="match status" value="1"/>
</dbReference>
<dbReference type="Pfam" id="PF02954">
    <property type="entry name" value="HTH_8"/>
    <property type="match status" value="1"/>
</dbReference>
<evidence type="ECO:0000256" key="4">
    <source>
        <dbReference type="ARBA" id="ARBA00023163"/>
    </source>
</evidence>
<dbReference type="InterPro" id="IPR011006">
    <property type="entry name" value="CheY-like_superfamily"/>
</dbReference>
<evidence type="ECO:0000256" key="3">
    <source>
        <dbReference type="ARBA" id="ARBA00023015"/>
    </source>
</evidence>
<dbReference type="InterPro" id="IPR058031">
    <property type="entry name" value="AAA_lid_NorR"/>
</dbReference>
<proteinExistence type="predicted"/>
<dbReference type="PROSITE" id="PS50110">
    <property type="entry name" value="RESPONSE_REGULATORY"/>
    <property type="match status" value="1"/>
</dbReference>
<dbReference type="Pfam" id="PF00072">
    <property type="entry name" value="Response_reg"/>
    <property type="match status" value="1"/>
</dbReference>
<dbReference type="Gene3D" id="3.40.50.300">
    <property type="entry name" value="P-loop containing nucleotide triphosphate hydrolases"/>
    <property type="match status" value="1"/>
</dbReference>
<dbReference type="EMBL" id="LILD01000001">
    <property type="protein sequence ID" value="KOO38287.1"/>
    <property type="molecule type" value="Genomic_DNA"/>
</dbReference>
<dbReference type="PROSITE" id="PS00675">
    <property type="entry name" value="SIGMA54_INTERACT_1"/>
    <property type="match status" value="1"/>
</dbReference>
<evidence type="ECO:0000256" key="5">
    <source>
        <dbReference type="PROSITE-ProRule" id="PRU00169"/>
    </source>
</evidence>
<dbReference type="PATRIC" id="fig|136160.3.peg.1277"/>
<keyword evidence="3" id="KW-0805">Transcription regulation</keyword>
<keyword evidence="4" id="KW-0804">Transcription</keyword>
<dbReference type="PROSITE" id="PS50045">
    <property type="entry name" value="SIGMA54_INTERACT_4"/>
    <property type="match status" value="1"/>
</dbReference>
<dbReference type="GO" id="GO:0005524">
    <property type="term" value="F:ATP binding"/>
    <property type="evidence" value="ECO:0007669"/>
    <property type="project" value="UniProtKB-KW"/>
</dbReference>
<comment type="caution">
    <text evidence="8">The sequence shown here is derived from an EMBL/GenBank/DDBJ whole genome shotgun (WGS) entry which is preliminary data.</text>
</comment>
<feature type="domain" description="Response regulatory" evidence="7">
    <location>
        <begin position="3"/>
        <end position="116"/>
    </location>
</feature>
<keyword evidence="1" id="KW-0547">Nucleotide-binding</keyword>
<dbReference type="GeneID" id="87598474"/>
<dbReference type="AlphaFoldDB" id="A0A0M0KI51"/>
<dbReference type="Gene3D" id="3.40.50.2300">
    <property type="match status" value="1"/>
</dbReference>
<feature type="modified residue" description="4-aspartylphosphate" evidence="5">
    <location>
        <position position="51"/>
    </location>
</feature>
<dbReference type="InterPro" id="IPR025944">
    <property type="entry name" value="Sigma_54_int_dom_CS"/>
</dbReference>
<evidence type="ECO:0000256" key="1">
    <source>
        <dbReference type="ARBA" id="ARBA00022741"/>
    </source>
</evidence>
<evidence type="ECO:0000259" key="7">
    <source>
        <dbReference type="PROSITE" id="PS50110"/>
    </source>
</evidence>
<dbReference type="GO" id="GO:0043565">
    <property type="term" value="F:sequence-specific DNA binding"/>
    <property type="evidence" value="ECO:0007669"/>
    <property type="project" value="InterPro"/>
</dbReference>
<dbReference type="InterPro" id="IPR027417">
    <property type="entry name" value="P-loop_NTPase"/>
</dbReference>
<dbReference type="PANTHER" id="PTHR32071">
    <property type="entry name" value="TRANSCRIPTIONAL REGULATORY PROTEIN"/>
    <property type="match status" value="1"/>
</dbReference>
<evidence type="ECO:0000313" key="8">
    <source>
        <dbReference type="EMBL" id="KOO38287.1"/>
    </source>
</evidence>
<gene>
    <name evidence="8" type="ORF">AMD02_04990</name>
</gene>
<evidence type="ECO:0000256" key="2">
    <source>
        <dbReference type="ARBA" id="ARBA00022840"/>
    </source>
</evidence>
<dbReference type="GO" id="GO:0000160">
    <property type="term" value="P:phosphorelay signal transduction system"/>
    <property type="evidence" value="ECO:0007669"/>
    <property type="project" value="InterPro"/>
</dbReference>
<dbReference type="SMART" id="SM00448">
    <property type="entry name" value="REC"/>
    <property type="match status" value="1"/>
</dbReference>
<dbReference type="SUPFAM" id="SSF52172">
    <property type="entry name" value="CheY-like"/>
    <property type="match status" value="1"/>
</dbReference>
<dbReference type="InterPro" id="IPR025662">
    <property type="entry name" value="Sigma_54_int_dom_ATP-bd_1"/>
</dbReference>
<dbReference type="Pfam" id="PF00158">
    <property type="entry name" value="Sigma54_activat"/>
    <property type="match status" value="1"/>
</dbReference>
<protein>
    <submittedName>
        <fullName evidence="8">Regulator</fullName>
    </submittedName>
</protein>
<dbReference type="InterPro" id="IPR002078">
    <property type="entry name" value="Sigma_54_int"/>
</dbReference>
<dbReference type="RefSeq" id="WP_010899094.1">
    <property type="nucleotide sequence ID" value="NZ_CP040441.1"/>
</dbReference>
<dbReference type="OMA" id="PTNSRVM"/>
<dbReference type="SMART" id="SM00382">
    <property type="entry name" value="AAA"/>
    <property type="match status" value="1"/>
</dbReference>
<dbReference type="Gene3D" id="1.10.10.60">
    <property type="entry name" value="Homeodomain-like"/>
    <property type="match status" value="1"/>
</dbReference>
<dbReference type="SUPFAM" id="SSF46689">
    <property type="entry name" value="Homeodomain-like"/>
    <property type="match status" value="1"/>
</dbReference>